<dbReference type="EMBL" id="JAAXPG010000002">
    <property type="protein sequence ID" value="NKY96692.1"/>
    <property type="molecule type" value="Genomic_DNA"/>
</dbReference>
<gene>
    <name evidence="1" type="ORF">HGB44_03245</name>
</gene>
<evidence type="ECO:0000313" key="1">
    <source>
        <dbReference type="EMBL" id="NKY96692.1"/>
    </source>
</evidence>
<comment type="caution">
    <text evidence="1">The sequence shown here is derived from an EMBL/GenBank/DDBJ whole genome shotgun (WGS) entry which is preliminary data.</text>
</comment>
<name>A0A7X6M9L3_9ACTN</name>
<dbReference type="RefSeq" id="WP_061080259.1">
    <property type="nucleotide sequence ID" value="NZ_JAAXPG010000002.1"/>
</dbReference>
<organism evidence="1 2">
    <name type="scientific">Nocardiopsis alborubida</name>
    <dbReference type="NCBI Taxonomy" id="146802"/>
    <lineage>
        <taxon>Bacteria</taxon>
        <taxon>Bacillati</taxon>
        <taxon>Actinomycetota</taxon>
        <taxon>Actinomycetes</taxon>
        <taxon>Streptosporangiales</taxon>
        <taxon>Nocardiopsidaceae</taxon>
        <taxon>Nocardiopsis</taxon>
    </lineage>
</organism>
<reference evidence="1 2" key="1">
    <citation type="submission" date="2020-04" db="EMBL/GenBank/DDBJ databases">
        <title>MicrobeNet Type strains.</title>
        <authorList>
            <person name="Nicholson A.C."/>
        </authorList>
    </citation>
    <scope>NUCLEOTIDE SEQUENCE [LARGE SCALE GENOMIC DNA]</scope>
    <source>
        <strain evidence="1 2">ATCC 23612</strain>
    </source>
</reference>
<sequence length="103" mass="10934">MAARYFDGALRASAEANDPTAGACAASFAAIQCYSTPGQAEKAIDLLQTARNRVRWHATPRMHAMLAARTARALFVTGAKQECAHQLHLALTALSQGPSQPGR</sequence>
<evidence type="ECO:0000313" key="2">
    <source>
        <dbReference type="Proteomes" id="UP000553209"/>
    </source>
</evidence>
<accession>A0A7X6M9L3</accession>
<dbReference type="AlphaFoldDB" id="A0A7X6M9L3"/>
<protein>
    <submittedName>
        <fullName evidence="1">Uncharacterized protein</fullName>
    </submittedName>
</protein>
<proteinExistence type="predicted"/>
<dbReference type="Proteomes" id="UP000553209">
    <property type="component" value="Unassembled WGS sequence"/>
</dbReference>
<keyword evidence="2" id="KW-1185">Reference proteome</keyword>